<evidence type="ECO:0000256" key="1">
    <source>
        <dbReference type="SAM" id="SignalP"/>
    </source>
</evidence>
<reference evidence="4" key="1">
    <citation type="submission" date="2023-07" db="EMBL/GenBank/DDBJ databases">
        <title>Thauera sp. CAU 1555 isolated from sand of Yaerae Beach.</title>
        <authorList>
            <person name="Kim W."/>
        </authorList>
    </citation>
    <scope>NUCLEOTIDE SEQUENCE [LARGE SCALE GENOMIC DNA]</scope>
    <source>
        <strain evidence="4">CAU 1555</strain>
    </source>
</reference>
<dbReference type="PANTHER" id="PTHR30024">
    <property type="entry name" value="ALIPHATIC SULFONATES-BINDING PROTEIN-RELATED"/>
    <property type="match status" value="1"/>
</dbReference>
<keyword evidence="4" id="KW-1185">Reference proteome</keyword>
<sequence length="333" mass="35358">MPRPTFRFPLAARLRLLLACVLLGLVGATAAAEPAKLRVGVLKFGTVSWELDVIRHHGLDRKHGVALEVVELANKDATAIALQGGAVDMIVTDWLWVSRQRDAGADYTFVAYSEASGAVMVRPDGGIRSLADLAGKRIGVAGSALDKSWLLLRAHALRSTGRDLKDSARPAYAAPPLLNEKFLQGELDAVLNFWQYAARLEAQGMVPLIQVQDLLAGLGVPGRLPLIGYVFSERFAAAQPDAVRGFIAASRAAQAVLRDSDAEWTRLQPLTGAKDAATLAALRDGFRRGIPSGSAAEHQAAIAAAYRVLAETGGAVLVGESAGLARGTVWQGW</sequence>
<comment type="caution">
    <text evidence="3">The sequence shown here is derived from an EMBL/GenBank/DDBJ whole genome shotgun (WGS) entry which is preliminary data.</text>
</comment>
<accession>A0ABR9BBS2</accession>
<keyword evidence="1" id="KW-0732">Signal</keyword>
<proteinExistence type="predicted"/>
<organism evidence="3 4">
    <name type="scientific">Thauera sedimentorum</name>
    <dbReference type="NCBI Taxonomy" id="2767595"/>
    <lineage>
        <taxon>Bacteria</taxon>
        <taxon>Pseudomonadati</taxon>
        <taxon>Pseudomonadota</taxon>
        <taxon>Betaproteobacteria</taxon>
        <taxon>Rhodocyclales</taxon>
        <taxon>Zoogloeaceae</taxon>
        <taxon>Thauera</taxon>
    </lineage>
</organism>
<evidence type="ECO:0000313" key="4">
    <source>
        <dbReference type="Proteomes" id="UP000603602"/>
    </source>
</evidence>
<name>A0ABR9BBS2_9RHOO</name>
<evidence type="ECO:0000313" key="3">
    <source>
        <dbReference type="EMBL" id="MBD8502671.1"/>
    </source>
</evidence>
<dbReference type="Gene3D" id="3.40.190.10">
    <property type="entry name" value="Periplasmic binding protein-like II"/>
    <property type="match status" value="2"/>
</dbReference>
<feature type="domain" description="SsuA/THI5-like" evidence="2">
    <location>
        <begin position="61"/>
        <end position="254"/>
    </location>
</feature>
<feature type="chain" id="PRO_5046029774" evidence="1">
    <location>
        <begin position="32"/>
        <end position="333"/>
    </location>
</feature>
<dbReference type="Pfam" id="PF09084">
    <property type="entry name" value="NMT1"/>
    <property type="match status" value="1"/>
</dbReference>
<protein>
    <submittedName>
        <fullName evidence="3">ABC transporter substrate-binding protein</fullName>
    </submittedName>
</protein>
<gene>
    <name evidence="3" type="ORF">IFO67_07210</name>
</gene>
<evidence type="ECO:0000259" key="2">
    <source>
        <dbReference type="Pfam" id="PF09084"/>
    </source>
</evidence>
<dbReference type="InterPro" id="IPR015168">
    <property type="entry name" value="SsuA/THI5"/>
</dbReference>
<dbReference type="SUPFAM" id="SSF53850">
    <property type="entry name" value="Periplasmic binding protein-like II"/>
    <property type="match status" value="1"/>
</dbReference>
<feature type="signal peptide" evidence="1">
    <location>
        <begin position="1"/>
        <end position="31"/>
    </location>
</feature>
<dbReference type="PANTHER" id="PTHR30024:SF48">
    <property type="entry name" value="ABC TRANSPORTER SUBSTRATE-BINDING PROTEIN"/>
    <property type="match status" value="1"/>
</dbReference>
<dbReference type="Proteomes" id="UP000603602">
    <property type="component" value="Unassembled WGS sequence"/>
</dbReference>
<dbReference type="EMBL" id="JACYTO010000001">
    <property type="protein sequence ID" value="MBD8502671.1"/>
    <property type="molecule type" value="Genomic_DNA"/>
</dbReference>
<dbReference type="RefSeq" id="WP_187717434.1">
    <property type="nucleotide sequence ID" value="NZ_JACTAH010000001.1"/>
</dbReference>